<protein>
    <submittedName>
        <fullName evidence="2">Uncharacterized protein</fullName>
    </submittedName>
</protein>
<feature type="region of interest" description="Disordered" evidence="1">
    <location>
        <begin position="1"/>
        <end position="28"/>
    </location>
</feature>
<reference evidence="2" key="1">
    <citation type="journal article" date="2014" name="Front. Microbiol.">
        <title>High frequency of phylogenetically diverse reductive dehalogenase-homologous genes in deep subseafloor sedimentary metagenomes.</title>
        <authorList>
            <person name="Kawai M."/>
            <person name="Futagami T."/>
            <person name="Toyoda A."/>
            <person name="Takaki Y."/>
            <person name="Nishi S."/>
            <person name="Hori S."/>
            <person name="Arai W."/>
            <person name="Tsubouchi T."/>
            <person name="Morono Y."/>
            <person name="Uchiyama I."/>
            <person name="Ito T."/>
            <person name="Fujiyama A."/>
            <person name="Inagaki F."/>
            <person name="Takami H."/>
        </authorList>
    </citation>
    <scope>NUCLEOTIDE SEQUENCE</scope>
    <source>
        <strain evidence="2">Expedition CK06-06</strain>
    </source>
</reference>
<accession>X1URA7</accession>
<comment type="caution">
    <text evidence="2">The sequence shown here is derived from an EMBL/GenBank/DDBJ whole genome shotgun (WGS) entry which is preliminary data.</text>
</comment>
<feature type="compositionally biased region" description="Basic and acidic residues" evidence="1">
    <location>
        <begin position="1"/>
        <end position="11"/>
    </location>
</feature>
<feature type="non-terminal residue" evidence="2">
    <location>
        <position position="69"/>
    </location>
</feature>
<evidence type="ECO:0000313" key="2">
    <source>
        <dbReference type="EMBL" id="GAJ02421.1"/>
    </source>
</evidence>
<feature type="compositionally biased region" description="Acidic residues" evidence="1">
    <location>
        <begin position="15"/>
        <end position="24"/>
    </location>
</feature>
<dbReference type="AlphaFoldDB" id="X1URA7"/>
<organism evidence="2">
    <name type="scientific">marine sediment metagenome</name>
    <dbReference type="NCBI Taxonomy" id="412755"/>
    <lineage>
        <taxon>unclassified sequences</taxon>
        <taxon>metagenomes</taxon>
        <taxon>ecological metagenomes</taxon>
    </lineage>
</organism>
<gene>
    <name evidence="2" type="ORF">S12H4_30300</name>
</gene>
<sequence>MLDKEGDRLETLEAAVDESPPDPPEDAHIIGLAYGFGPNGATFDPPLILEYTYDPDALPEGVAGLVIAY</sequence>
<name>X1URA7_9ZZZZ</name>
<dbReference type="EMBL" id="BARW01017561">
    <property type="protein sequence ID" value="GAJ02421.1"/>
    <property type="molecule type" value="Genomic_DNA"/>
</dbReference>
<proteinExistence type="predicted"/>
<evidence type="ECO:0000256" key="1">
    <source>
        <dbReference type="SAM" id="MobiDB-lite"/>
    </source>
</evidence>